<gene>
    <name evidence="8" type="ORF">GCM10011387_20660</name>
</gene>
<dbReference type="InterPro" id="IPR029903">
    <property type="entry name" value="RmlD-like-bd"/>
</dbReference>
<dbReference type="RefSeq" id="WP_188626819.1">
    <property type="nucleotide sequence ID" value="NZ_BMIL01000006.1"/>
</dbReference>
<dbReference type="GO" id="GO:0004553">
    <property type="term" value="F:hydrolase activity, hydrolyzing O-glycosyl compounds"/>
    <property type="evidence" value="ECO:0007669"/>
    <property type="project" value="InterPro"/>
</dbReference>
<evidence type="ECO:0000313" key="9">
    <source>
        <dbReference type="Proteomes" id="UP000651668"/>
    </source>
</evidence>
<dbReference type="EMBL" id="BMIL01000006">
    <property type="protein sequence ID" value="GGC67108.1"/>
    <property type="molecule type" value="Genomic_DNA"/>
</dbReference>
<comment type="function">
    <text evidence="6">Catalyzes the reduction of dTDP-6-deoxy-L-lyxo-4-hexulose to yield dTDP-L-rhamnose.</text>
</comment>
<dbReference type="GO" id="GO:0008831">
    <property type="term" value="F:dTDP-4-dehydrorhamnose reductase activity"/>
    <property type="evidence" value="ECO:0007669"/>
    <property type="project" value="UniProtKB-EC"/>
</dbReference>
<sequence>MEIWGGIECTINRVGDQYFDQLTYQGHYARSGDLKLLADLGIKKLRYPILWEKHLPQADVAIKWDFVSEQVNFLQHNNIDVIAGLVHHGSGPAYVNILEESFAEGLAAYASKVAERFPEIMYYTPVNEPLTTARFCGLYGLWYPHKHDDQHFFRILYNECKATALTMAAVRKINPKAQLVHTEDIGMTHSTPLLQYQADFENKRRWIGLDLLCGRVNSSHALYNYLIEHGISADELQYFIENPCEPNILGFNHYITSERYLDERLELYPPHTHGQNGLHRYADVEAVRSADAVLAGPKALLKEAWERYKLPIAITEAHLHCGREDQLRWLKHIHQAATDLSAEGVDFRGLTVWSLFGAYGWDKLLTTEARNYESGAFDVRTGAARPTQIARMVEALAKHGKFTHPVLEQEGWWTRPDRILYPSKFSGQIATRAITRPMLIIGGDTTLGRSLVKGCNERNISYVSLNRRQLNFAVMHDVEAAINKYKPWAIVNAAGYFQVEDAEMDAENCFLMNSVGPANLAVCANKHGIQLLIFSSDQVFDGKKNSEYTEADDVNPLNLLGVSKVRAEDEVLSACPEALIIRSSEFFSDLSDDSAMSRLVAALSRKEQVDVADDVFISPTLASDLINGSLDLLIDGEHHIWHVANQGTVSWADLALDLANRSGYNAALLVRKPYAEFNFNATRPSYSGLTSSRGIFLPTLDDALDRFIKRAG</sequence>
<proteinExistence type="inferred from homology"/>
<dbReference type="PANTHER" id="PTHR10491">
    <property type="entry name" value="DTDP-4-DEHYDRORHAMNOSE REDUCTASE"/>
    <property type="match status" value="1"/>
</dbReference>
<comment type="similarity">
    <text evidence="2 6">Belongs to the dTDP-4-dehydrorhamnose reductase family.</text>
</comment>
<organism evidence="8 9">
    <name type="scientific">Pedobacter quisquiliarum</name>
    <dbReference type="NCBI Taxonomy" id="1834438"/>
    <lineage>
        <taxon>Bacteria</taxon>
        <taxon>Pseudomonadati</taxon>
        <taxon>Bacteroidota</taxon>
        <taxon>Sphingobacteriia</taxon>
        <taxon>Sphingobacteriales</taxon>
        <taxon>Sphingobacteriaceae</taxon>
        <taxon>Pedobacter</taxon>
    </lineage>
</organism>
<dbReference type="GO" id="GO:0019305">
    <property type="term" value="P:dTDP-rhamnose biosynthetic process"/>
    <property type="evidence" value="ECO:0007669"/>
    <property type="project" value="TreeGrafter"/>
</dbReference>
<name>A0A916UC26_9SPHI</name>
<evidence type="ECO:0000256" key="1">
    <source>
        <dbReference type="ARBA" id="ARBA00004781"/>
    </source>
</evidence>
<evidence type="ECO:0000256" key="3">
    <source>
        <dbReference type="ARBA" id="ARBA00012929"/>
    </source>
</evidence>
<comment type="caution">
    <text evidence="8">The sequence shown here is derived from an EMBL/GenBank/DDBJ whole genome shotgun (WGS) entry which is preliminary data.</text>
</comment>
<evidence type="ECO:0000259" key="7">
    <source>
        <dbReference type="Pfam" id="PF04321"/>
    </source>
</evidence>
<dbReference type="Gene3D" id="3.90.25.10">
    <property type="entry name" value="UDP-galactose 4-epimerase, domain 1"/>
    <property type="match status" value="1"/>
</dbReference>
<protein>
    <recommendedName>
        <fullName evidence="4 6">dTDP-4-dehydrorhamnose reductase</fullName>
        <ecNumber evidence="3 6">1.1.1.133</ecNumber>
    </recommendedName>
</protein>
<evidence type="ECO:0000256" key="4">
    <source>
        <dbReference type="ARBA" id="ARBA00017099"/>
    </source>
</evidence>
<dbReference type="InterPro" id="IPR001360">
    <property type="entry name" value="Glyco_hydro_1"/>
</dbReference>
<dbReference type="GO" id="GO:0005975">
    <property type="term" value="P:carbohydrate metabolic process"/>
    <property type="evidence" value="ECO:0007669"/>
    <property type="project" value="InterPro"/>
</dbReference>
<dbReference type="EC" id="1.1.1.133" evidence="3 6"/>
<evidence type="ECO:0000256" key="5">
    <source>
        <dbReference type="ARBA" id="ARBA00048200"/>
    </source>
</evidence>
<dbReference type="Pfam" id="PF04321">
    <property type="entry name" value="RmlD_sub_bind"/>
    <property type="match status" value="1"/>
</dbReference>
<dbReference type="GO" id="GO:0005829">
    <property type="term" value="C:cytosol"/>
    <property type="evidence" value="ECO:0007669"/>
    <property type="project" value="TreeGrafter"/>
</dbReference>
<evidence type="ECO:0000313" key="8">
    <source>
        <dbReference type="EMBL" id="GGC67108.1"/>
    </source>
</evidence>
<reference evidence="8" key="2">
    <citation type="submission" date="2020-09" db="EMBL/GenBank/DDBJ databases">
        <authorList>
            <person name="Sun Q."/>
            <person name="Zhou Y."/>
        </authorList>
    </citation>
    <scope>NUCLEOTIDE SEQUENCE</scope>
    <source>
        <strain evidence="8">CGMCC 1.15343</strain>
    </source>
</reference>
<dbReference type="Pfam" id="PF00232">
    <property type="entry name" value="Glyco_hydro_1"/>
    <property type="match status" value="1"/>
</dbReference>
<keyword evidence="9" id="KW-1185">Reference proteome</keyword>
<dbReference type="InterPro" id="IPR005913">
    <property type="entry name" value="dTDP_dehydrorham_reduct"/>
</dbReference>
<dbReference type="Gene3D" id="3.20.20.80">
    <property type="entry name" value="Glycosidases"/>
    <property type="match status" value="1"/>
</dbReference>
<dbReference type="Proteomes" id="UP000651668">
    <property type="component" value="Unassembled WGS sequence"/>
</dbReference>
<dbReference type="InterPro" id="IPR036291">
    <property type="entry name" value="NAD(P)-bd_dom_sf"/>
</dbReference>
<accession>A0A916UC26</accession>
<feature type="domain" description="RmlD-like substrate binding" evidence="7">
    <location>
        <begin position="438"/>
        <end position="692"/>
    </location>
</feature>
<keyword evidence="6" id="KW-0560">Oxidoreductase</keyword>
<comment type="catalytic activity">
    <reaction evidence="5">
        <text>dTDP-beta-L-rhamnose + NADP(+) = dTDP-4-dehydro-beta-L-rhamnose + NADPH + H(+)</text>
        <dbReference type="Rhea" id="RHEA:21796"/>
        <dbReference type="ChEBI" id="CHEBI:15378"/>
        <dbReference type="ChEBI" id="CHEBI:57510"/>
        <dbReference type="ChEBI" id="CHEBI:57783"/>
        <dbReference type="ChEBI" id="CHEBI:58349"/>
        <dbReference type="ChEBI" id="CHEBI:62830"/>
        <dbReference type="EC" id="1.1.1.133"/>
    </reaction>
</comment>
<dbReference type="CDD" id="cd05254">
    <property type="entry name" value="dTDP_HR_like_SDR_e"/>
    <property type="match status" value="1"/>
</dbReference>
<dbReference type="SUPFAM" id="SSF51445">
    <property type="entry name" value="(Trans)glycosidases"/>
    <property type="match status" value="1"/>
</dbReference>
<evidence type="ECO:0000256" key="2">
    <source>
        <dbReference type="ARBA" id="ARBA00010944"/>
    </source>
</evidence>
<comment type="pathway">
    <text evidence="1 6">Carbohydrate biosynthesis; dTDP-L-rhamnose biosynthesis.</text>
</comment>
<keyword evidence="6" id="KW-0521">NADP</keyword>
<dbReference type="AlphaFoldDB" id="A0A916UC26"/>
<evidence type="ECO:0000256" key="6">
    <source>
        <dbReference type="RuleBase" id="RU364082"/>
    </source>
</evidence>
<dbReference type="SUPFAM" id="SSF51735">
    <property type="entry name" value="NAD(P)-binding Rossmann-fold domains"/>
    <property type="match status" value="1"/>
</dbReference>
<reference evidence="8" key="1">
    <citation type="journal article" date="2014" name="Int. J. Syst. Evol. Microbiol.">
        <title>Complete genome sequence of Corynebacterium casei LMG S-19264T (=DSM 44701T), isolated from a smear-ripened cheese.</title>
        <authorList>
            <consortium name="US DOE Joint Genome Institute (JGI-PGF)"/>
            <person name="Walter F."/>
            <person name="Albersmeier A."/>
            <person name="Kalinowski J."/>
            <person name="Ruckert C."/>
        </authorList>
    </citation>
    <scope>NUCLEOTIDE SEQUENCE</scope>
    <source>
        <strain evidence="8">CGMCC 1.15343</strain>
    </source>
</reference>
<dbReference type="PANTHER" id="PTHR10491:SF4">
    <property type="entry name" value="METHIONINE ADENOSYLTRANSFERASE 2 SUBUNIT BETA"/>
    <property type="match status" value="1"/>
</dbReference>
<dbReference type="InterPro" id="IPR017853">
    <property type="entry name" value="GH"/>
</dbReference>
<dbReference type="Gene3D" id="3.40.50.720">
    <property type="entry name" value="NAD(P)-binding Rossmann-like Domain"/>
    <property type="match status" value="1"/>
</dbReference>